<evidence type="ECO:0000259" key="6">
    <source>
        <dbReference type="Pfam" id="PF01782"/>
    </source>
</evidence>
<proteinExistence type="inferred from homology"/>
<dbReference type="NCBIfam" id="TIGR02273">
    <property type="entry name" value="16S_RimM"/>
    <property type="match status" value="1"/>
</dbReference>
<dbReference type="InterPro" id="IPR011033">
    <property type="entry name" value="PRC_barrel-like_sf"/>
</dbReference>
<dbReference type="HAMAP" id="MF_00014">
    <property type="entry name" value="Ribosome_mat_RimM"/>
    <property type="match status" value="1"/>
</dbReference>
<comment type="domain">
    <text evidence="5">The PRC barrel domain binds ribosomal protein uS19.</text>
</comment>
<comment type="subunit">
    <text evidence="5">Binds ribosomal protein uS19.</text>
</comment>
<evidence type="ECO:0000256" key="2">
    <source>
        <dbReference type="ARBA" id="ARBA00022517"/>
    </source>
</evidence>
<dbReference type="RefSeq" id="WP_301140796.1">
    <property type="nucleotide sequence ID" value="NZ_JAUHQA010000001.1"/>
</dbReference>
<dbReference type="InterPro" id="IPR056792">
    <property type="entry name" value="PRC_RimM"/>
</dbReference>
<dbReference type="PANTHER" id="PTHR33692:SF1">
    <property type="entry name" value="RIBOSOME MATURATION FACTOR RIMM"/>
    <property type="match status" value="1"/>
</dbReference>
<sequence length="179" mass="19262">MKLTVARIGRAHGLKGEVSVELHTDIPEERLVPGEALETEPAAAGPLTIESVRTQSGRWYVRFDEVTTREGADAVRGVELVIDAEESDEDDAWFVHELVGLAAVRPDGEKLGEVVDLLSMPAQDLLVIKQPDGHRAMVPFVEEFVPEVDIDAGTVTLTPPYGLLSGETPEATGETHGAS</sequence>
<evidence type="ECO:0000256" key="5">
    <source>
        <dbReference type="HAMAP-Rule" id="MF_00014"/>
    </source>
</evidence>
<evidence type="ECO:0000256" key="3">
    <source>
        <dbReference type="ARBA" id="ARBA00022552"/>
    </source>
</evidence>
<dbReference type="Gene3D" id="2.30.30.240">
    <property type="entry name" value="PRC-barrel domain"/>
    <property type="match status" value="1"/>
</dbReference>
<dbReference type="SUPFAM" id="SSF50346">
    <property type="entry name" value="PRC-barrel domain"/>
    <property type="match status" value="1"/>
</dbReference>
<comment type="similarity">
    <text evidence="5">Belongs to the RimM family.</text>
</comment>
<protein>
    <recommendedName>
        <fullName evidence="5">Ribosome maturation factor RimM</fullName>
    </recommendedName>
</protein>
<dbReference type="Pfam" id="PF01782">
    <property type="entry name" value="RimM"/>
    <property type="match status" value="1"/>
</dbReference>
<dbReference type="InterPro" id="IPR002676">
    <property type="entry name" value="RimM_N"/>
</dbReference>
<keyword evidence="9" id="KW-1185">Reference proteome</keyword>
<comment type="function">
    <text evidence="5">An accessory protein needed during the final step in the assembly of 30S ribosomal subunit, possibly for assembly of the head region. Essential for efficient processing of 16S rRNA. May be needed both before and after RbfA during the maturation of 16S rRNA. It has affinity for free ribosomal 30S subunits but not for 70S ribosomes.</text>
</comment>
<dbReference type="EMBL" id="JAUHQA010000001">
    <property type="protein sequence ID" value="MDN4479624.1"/>
    <property type="molecule type" value="Genomic_DNA"/>
</dbReference>
<dbReference type="Pfam" id="PF24986">
    <property type="entry name" value="PRC_RimM"/>
    <property type="match status" value="1"/>
</dbReference>
<keyword evidence="3 5" id="KW-0698">rRNA processing</keyword>
<feature type="domain" description="RimM N-terminal" evidence="6">
    <location>
        <begin position="5"/>
        <end position="85"/>
    </location>
</feature>
<dbReference type="InterPro" id="IPR011961">
    <property type="entry name" value="RimM"/>
</dbReference>
<keyword evidence="4 5" id="KW-0143">Chaperone</keyword>
<evidence type="ECO:0000256" key="1">
    <source>
        <dbReference type="ARBA" id="ARBA00022490"/>
    </source>
</evidence>
<comment type="subcellular location">
    <subcellularLocation>
        <location evidence="5">Cytoplasm</location>
    </subcellularLocation>
</comment>
<keyword evidence="1 5" id="KW-0963">Cytoplasm</keyword>
<accession>A0ABT8GDX1</accession>
<dbReference type="InterPro" id="IPR036976">
    <property type="entry name" value="RimM_N_sf"/>
</dbReference>
<evidence type="ECO:0000256" key="4">
    <source>
        <dbReference type="ARBA" id="ARBA00023186"/>
    </source>
</evidence>
<organism evidence="8 9">
    <name type="scientific">Demequina muriae</name>
    <dbReference type="NCBI Taxonomy" id="3051664"/>
    <lineage>
        <taxon>Bacteria</taxon>
        <taxon>Bacillati</taxon>
        <taxon>Actinomycetota</taxon>
        <taxon>Actinomycetes</taxon>
        <taxon>Micrococcales</taxon>
        <taxon>Demequinaceae</taxon>
        <taxon>Demequina</taxon>
    </lineage>
</organism>
<dbReference type="Gene3D" id="2.40.30.60">
    <property type="entry name" value="RimM"/>
    <property type="match status" value="1"/>
</dbReference>
<reference evidence="8" key="1">
    <citation type="submission" date="2023-06" db="EMBL/GenBank/DDBJ databases">
        <title>Egi l300058.</title>
        <authorList>
            <person name="Gao L."/>
            <person name="Fang B.-Z."/>
            <person name="Li W.-J."/>
        </authorList>
    </citation>
    <scope>NUCLEOTIDE SEQUENCE</scope>
    <source>
        <strain evidence="8">EGI L300058</strain>
    </source>
</reference>
<dbReference type="InterPro" id="IPR009000">
    <property type="entry name" value="Transl_B-barrel_sf"/>
</dbReference>
<dbReference type="SUPFAM" id="SSF50447">
    <property type="entry name" value="Translation proteins"/>
    <property type="match status" value="1"/>
</dbReference>
<name>A0ABT8GDX1_9MICO</name>
<evidence type="ECO:0000313" key="9">
    <source>
        <dbReference type="Proteomes" id="UP001172708"/>
    </source>
</evidence>
<comment type="caution">
    <text evidence="8">The sequence shown here is derived from an EMBL/GenBank/DDBJ whole genome shotgun (WGS) entry which is preliminary data.</text>
</comment>
<feature type="domain" description="Ribosome maturation factor RimM PRC barrel" evidence="7">
    <location>
        <begin position="95"/>
        <end position="163"/>
    </location>
</feature>
<gene>
    <name evidence="5 8" type="primary">rimM</name>
    <name evidence="8" type="ORF">QQX02_01625</name>
</gene>
<dbReference type="Proteomes" id="UP001172708">
    <property type="component" value="Unassembled WGS sequence"/>
</dbReference>
<evidence type="ECO:0000313" key="8">
    <source>
        <dbReference type="EMBL" id="MDN4479624.1"/>
    </source>
</evidence>
<dbReference type="PANTHER" id="PTHR33692">
    <property type="entry name" value="RIBOSOME MATURATION FACTOR RIMM"/>
    <property type="match status" value="1"/>
</dbReference>
<evidence type="ECO:0000259" key="7">
    <source>
        <dbReference type="Pfam" id="PF24986"/>
    </source>
</evidence>
<keyword evidence="2 5" id="KW-0690">Ribosome biogenesis</keyword>